<sequence length="60" mass="7020">MPSPPLKKVEPNLRKSVAKIPPLKKVEPKTKHKNKINIKNTKQKTKIHLFQRWKTKALLV</sequence>
<name>A0A6C0F2Q0_9ZZZZ</name>
<dbReference type="AlphaFoldDB" id="A0A6C0F2Q0"/>
<reference evidence="1" key="1">
    <citation type="journal article" date="2020" name="Nature">
        <title>Giant virus diversity and host interactions through global metagenomics.</title>
        <authorList>
            <person name="Schulz F."/>
            <person name="Roux S."/>
            <person name="Paez-Espino D."/>
            <person name="Jungbluth S."/>
            <person name="Walsh D.A."/>
            <person name="Denef V.J."/>
            <person name="McMahon K.D."/>
            <person name="Konstantinidis K.T."/>
            <person name="Eloe-Fadrosh E.A."/>
            <person name="Kyrpides N.C."/>
            <person name="Woyke T."/>
        </authorList>
    </citation>
    <scope>NUCLEOTIDE SEQUENCE</scope>
    <source>
        <strain evidence="1">GVMAG-M-3300009182-46</strain>
    </source>
</reference>
<proteinExistence type="predicted"/>
<dbReference type="EMBL" id="MN739027">
    <property type="protein sequence ID" value="QHT35897.1"/>
    <property type="molecule type" value="Genomic_DNA"/>
</dbReference>
<accession>A0A6C0F2Q0</accession>
<evidence type="ECO:0000313" key="1">
    <source>
        <dbReference type="EMBL" id="QHT35897.1"/>
    </source>
</evidence>
<protein>
    <submittedName>
        <fullName evidence="1">Uncharacterized protein</fullName>
    </submittedName>
</protein>
<organism evidence="1">
    <name type="scientific">viral metagenome</name>
    <dbReference type="NCBI Taxonomy" id="1070528"/>
    <lineage>
        <taxon>unclassified sequences</taxon>
        <taxon>metagenomes</taxon>
        <taxon>organismal metagenomes</taxon>
    </lineage>
</organism>